<dbReference type="SUPFAM" id="SSF109604">
    <property type="entry name" value="HD-domain/PDEase-like"/>
    <property type="match status" value="1"/>
</dbReference>
<evidence type="ECO:0000313" key="3">
    <source>
        <dbReference type="Proteomes" id="UP000198607"/>
    </source>
</evidence>
<dbReference type="PROSITE" id="PS51833">
    <property type="entry name" value="HDOD"/>
    <property type="match status" value="1"/>
</dbReference>
<accession>A0A1G7YE53</accession>
<dbReference type="Pfam" id="PF08668">
    <property type="entry name" value="HDOD"/>
    <property type="match status" value="1"/>
</dbReference>
<evidence type="ECO:0000313" key="2">
    <source>
        <dbReference type="EMBL" id="SDG94220.1"/>
    </source>
</evidence>
<dbReference type="Gene3D" id="1.10.3210.10">
    <property type="entry name" value="Hypothetical protein af1432"/>
    <property type="match status" value="1"/>
</dbReference>
<feature type="domain" description="HDOD" evidence="1">
    <location>
        <begin position="17"/>
        <end position="210"/>
    </location>
</feature>
<keyword evidence="3" id="KW-1185">Reference proteome</keyword>
<proteinExistence type="predicted"/>
<dbReference type="InterPro" id="IPR052340">
    <property type="entry name" value="RNase_Y/CdgJ"/>
</dbReference>
<organism evidence="2 3">
    <name type="scientific">Propionivibrio dicarboxylicus</name>
    <dbReference type="NCBI Taxonomy" id="83767"/>
    <lineage>
        <taxon>Bacteria</taxon>
        <taxon>Pseudomonadati</taxon>
        <taxon>Pseudomonadota</taxon>
        <taxon>Betaproteobacteria</taxon>
        <taxon>Rhodocyclales</taxon>
        <taxon>Rhodocyclaceae</taxon>
        <taxon>Propionivibrio</taxon>
    </lineage>
</organism>
<dbReference type="PANTHER" id="PTHR33525:SF3">
    <property type="entry name" value="RIBONUCLEASE Y"/>
    <property type="match status" value="1"/>
</dbReference>
<reference evidence="2 3" key="1">
    <citation type="submission" date="2016-10" db="EMBL/GenBank/DDBJ databases">
        <authorList>
            <person name="de Groot N.N."/>
        </authorList>
    </citation>
    <scope>NUCLEOTIDE SEQUENCE [LARGE SCALE GENOMIC DNA]</scope>
    <source>
        <strain evidence="2 3">DSM 5885</strain>
    </source>
</reference>
<name>A0A1G7YE53_9RHOO</name>
<gene>
    <name evidence="2" type="ORF">SAMN05660652_00965</name>
</gene>
<evidence type="ECO:0000259" key="1">
    <source>
        <dbReference type="PROSITE" id="PS51833"/>
    </source>
</evidence>
<dbReference type="Proteomes" id="UP000198607">
    <property type="component" value="Unassembled WGS sequence"/>
</dbReference>
<dbReference type="STRING" id="83767.SAMN05660652_00965"/>
<dbReference type="InterPro" id="IPR013976">
    <property type="entry name" value="HDOD"/>
</dbReference>
<dbReference type="PANTHER" id="PTHR33525">
    <property type="match status" value="1"/>
</dbReference>
<protein>
    <submittedName>
        <fullName evidence="2">HDOD domain-containing protein</fullName>
    </submittedName>
</protein>
<sequence length="284" mass="31114">MRWGINQWAAFFENQALPVMVRSKEWLERLDAEEGEAPSPKDLSDIVLQDPLLCLRLLREAERRKSHRLDRETTTALAAILQLGSDEFRALLQSSPTVDENNAGLLLVEQRAHIAARLALAWSTGRGDLNPDEVALAALLGGVGDLLLWVYAPEIPEKAAELLRSGRAARSAQAQLLACGFAFKDLTLQCAERWRLPALVIQLLRGSESARARMTRVCSNAARHILDESETSELALAADLVEAARLIPNAGVDWLASALVMCPEARRTRVAELAQAQHGAEFGG</sequence>
<dbReference type="EMBL" id="FNCY01000002">
    <property type="protein sequence ID" value="SDG94220.1"/>
    <property type="molecule type" value="Genomic_DNA"/>
</dbReference>
<dbReference type="AlphaFoldDB" id="A0A1G7YE53"/>